<dbReference type="Pfam" id="PF07238">
    <property type="entry name" value="PilZ"/>
    <property type="match status" value="1"/>
</dbReference>
<evidence type="ECO:0000259" key="4">
    <source>
        <dbReference type="Pfam" id="PF07238"/>
    </source>
</evidence>
<keyword evidence="7" id="KW-1185">Reference proteome</keyword>
<feature type="domain" description="PilZ" evidence="4">
    <location>
        <begin position="129"/>
        <end position="229"/>
    </location>
</feature>
<evidence type="ECO:0000313" key="6">
    <source>
        <dbReference type="EMBL" id="OEE59179.1"/>
    </source>
</evidence>
<dbReference type="Gene3D" id="2.30.110.10">
    <property type="entry name" value="Electron Transport, Fmn-binding Protein, Chain A"/>
    <property type="match status" value="1"/>
</dbReference>
<dbReference type="Pfam" id="PF12945">
    <property type="entry name" value="PilZNR"/>
    <property type="match status" value="1"/>
</dbReference>
<reference evidence="6 7" key="1">
    <citation type="journal article" date="2012" name="Science">
        <title>Ecological populations of bacteria act as socially cohesive units of antibiotic production and resistance.</title>
        <authorList>
            <person name="Cordero O.X."/>
            <person name="Wildschutte H."/>
            <person name="Kirkup B."/>
            <person name="Proehl S."/>
            <person name="Ngo L."/>
            <person name="Hussain F."/>
            <person name="Le Roux F."/>
            <person name="Mincer T."/>
            <person name="Polz M.F."/>
        </authorList>
    </citation>
    <scope>NUCLEOTIDE SEQUENCE [LARGE SCALE GENOMIC DNA]</scope>
    <source>
        <strain evidence="6 7">FF-454</strain>
    </source>
</reference>
<evidence type="ECO:0000256" key="2">
    <source>
        <dbReference type="ARBA" id="ARBA00022741"/>
    </source>
</evidence>
<comment type="caution">
    <text evidence="6">The sequence shown here is derived from an EMBL/GenBank/DDBJ whole genome shotgun (WGS) entry which is preliminary data.</text>
</comment>
<evidence type="ECO:0008006" key="8">
    <source>
        <dbReference type="Google" id="ProtNLM"/>
    </source>
</evidence>
<dbReference type="InterPro" id="IPR009926">
    <property type="entry name" value="T3SS_YcgR_PilZN"/>
</dbReference>
<dbReference type="Gene3D" id="2.40.10.220">
    <property type="entry name" value="predicted glycosyltransferase like domains"/>
    <property type="match status" value="1"/>
</dbReference>
<name>A0A1E5C122_9GAMM</name>
<dbReference type="AlphaFoldDB" id="A0A1E5C122"/>
<dbReference type="RefSeq" id="WP_016961425.1">
    <property type="nucleotide sequence ID" value="NZ_AJWN02000090.1"/>
</dbReference>
<keyword evidence="3" id="KW-0975">Bacterial flagellum</keyword>
<keyword evidence="1" id="KW-0973">c-di-GMP</keyword>
<organism evidence="6 7">
    <name type="scientific">Enterovibrio norvegicus FF-454</name>
    <dbReference type="NCBI Taxonomy" id="1185651"/>
    <lineage>
        <taxon>Bacteria</taxon>
        <taxon>Pseudomonadati</taxon>
        <taxon>Pseudomonadota</taxon>
        <taxon>Gammaproteobacteria</taxon>
        <taxon>Vibrionales</taxon>
        <taxon>Vibrionaceae</taxon>
        <taxon>Enterovibrio</taxon>
    </lineage>
</organism>
<evidence type="ECO:0000256" key="1">
    <source>
        <dbReference type="ARBA" id="ARBA00022636"/>
    </source>
</evidence>
<sequence length="249" mass="27768">MNTNSAPAKKPPARPRERVIMGLQAMDFIQHGTEASLEIVTPLGQHLNFKSNFIGFDDQQHIFFTMPRLTKKDYEEFFMEGFNVDIEGISEQGEGALIRFRTRIAHVVLRPIQVLVFPVPQQAKLVLLRNEVRYELRLPGDIQLSNRKLGVILTDVSSGGCGFSYDAISPEFDVGQKIVLEVVNKANGDTYALSGGVKNGRTKRGKQTYGMIFDEPGKANCRRLLSTLIYDGTKYVFKNPKKDTGPGGS</sequence>
<evidence type="ECO:0000259" key="5">
    <source>
        <dbReference type="Pfam" id="PF12945"/>
    </source>
</evidence>
<protein>
    <recommendedName>
        <fullName evidence="8">Cation tolerance protein CutA</fullName>
    </recommendedName>
</protein>
<proteinExistence type="predicted"/>
<dbReference type="EMBL" id="AJWN02000090">
    <property type="protein sequence ID" value="OEE59179.1"/>
    <property type="molecule type" value="Genomic_DNA"/>
</dbReference>
<feature type="domain" description="Type III secretion system flagellar brake protein YcgR PilZN" evidence="5">
    <location>
        <begin position="31"/>
        <end position="120"/>
    </location>
</feature>
<keyword evidence="2" id="KW-0547">Nucleotide-binding</keyword>
<evidence type="ECO:0000256" key="3">
    <source>
        <dbReference type="ARBA" id="ARBA00023143"/>
    </source>
</evidence>
<dbReference type="SUPFAM" id="SSF141371">
    <property type="entry name" value="PilZ domain-like"/>
    <property type="match status" value="2"/>
</dbReference>
<dbReference type="GO" id="GO:0035438">
    <property type="term" value="F:cyclic-di-GMP binding"/>
    <property type="evidence" value="ECO:0007669"/>
    <property type="project" value="InterPro"/>
</dbReference>
<gene>
    <name evidence="6" type="ORF">A1OK_03980</name>
</gene>
<accession>A0A1E5C122</accession>
<dbReference type="Proteomes" id="UP000095039">
    <property type="component" value="Unassembled WGS sequence"/>
</dbReference>
<evidence type="ECO:0000313" key="7">
    <source>
        <dbReference type="Proteomes" id="UP000095039"/>
    </source>
</evidence>
<dbReference type="InterPro" id="IPR009875">
    <property type="entry name" value="PilZ_domain"/>
</dbReference>
<dbReference type="InterPro" id="IPR012349">
    <property type="entry name" value="Split_barrel_FMN-bd"/>
</dbReference>